<sequence>MKKRIGLLIAAGISITAIGVGAFSFFGTKNSPANGLSIKVEQLNEQTKNTIINFYKDITISQDLYKMKEGSIDNNKLDIKLPTRFGDSEADTPSNLLFISKTTAEKMAKKGLVRERDNKEGVVSSVPLDSLPKMGKGETILFANKEYKDSREITFEGKKMNVQYKGDVWLSPSRGGSNSILLIVDDILYKEINTKESTRLFLSFDKSFGNLNLVTSGKDPELQKEIGNMQKTLNADEISAVSFVNISEK</sequence>
<evidence type="ECO:0000313" key="2">
    <source>
        <dbReference type="Proteomes" id="UP000037326"/>
    </source>
</evidence>
<proteinExistence type="predicted"/>
<name>A0A0K9FC30_9BACI</name>
<protein>
    <submittedName>
        <fullName evidence="1">Uncharacterized protein</fullName>
    </submittedName>
</protein>
<dbReference type="InterPro" id="IPR035253">
    <property type="entry name" value="Lipoprotein_22_bac"/>
</dbReference>
<dbReference type="PATRIC" id="fig|582475.4.peg.720"/>
<comment type="caution">
    <text evidence="1">The sequence shown here is derived from an EMBL/GenBank/DDBJ whole genome shotgun (WGS) entry which is preliminary data.</text>
</comment>
<evidence type="ECO:0000313" key="1">
    <source>
        <dbReference type="EMBL" id="KMY31797.1"/>
    </source>
</evidence>
<reference evidence="2" key="1">
    <citation type="submission" date="2015-07" db="EMBL/GenBank/DDBJ databases">
        <authorList>
            <consortium name="Consortium for Microbial Forensics and Genomics (microFORGE)"/>
            <person name="Knight B.M."/>
            <person name="Roberts D.P."/>
            <person name="Lin D."/>
            <person name="Hari K."/>
            <person name="Fletcher J."/>
            <person name="Melcher U."/>
            <person name="Blagden T."/>
            <person name="Winegar R.A."/>
        </authorList>
    </citation>
    <scope>NUCLEOTIDE SEQUENCE [LARGE SCALE GENOMIC DNA]</scope>
    <source>
        <strain evidence="2">DSM 23493</strain>
    </source>
</reference>
<dbReference type="OrthoDB" id="2931508at2"/>
<dbReference type="Proteomes" id="UP000037326">
    <property type="component" value="Unassembled WGS sequence"/>
</dbReference>
<dbReference type="Pfam" id="PF17294">
    <property type="entry name" value="Lipoprotein_22"/>
    <property type="match status" value="1"/>
</dbReference>
<dbReference type="RefSeq" id="WP_049664563.1">
    <property type="nucleotide sequence ID" value="NZ_LFXJ01000005.1"/>
</dbReference>
<organism evidence="1 2">
    <name type="scientific">Lysinibacillus xylanilyticus</name>
    <dbReference type="NCBI Taxonomy" id="582475"/>
    <lineage>
        <taxon>Bacteria</taxon>
        <taxon>Bacillati</taxon>
        <taxon>Bacillota</taxon>
        <taxon>Bacilli</taxon>
        <taxon>Bacillales</taxon>
        <taxon>Bacillaceae</taxon>
        <taxon>Lysinibacillus</taxon>
    </lineage>
</organism>
<dbReference type="AlphaFoldDB" id="A0A0K9FC30"/>
<gene>
    <name evidence="1" type="ORF">ACZ11_06280</name>
</gene>
<dbReference type="EMBL" id="LFXJ01000005">
    <property type="protein sequence ID" value="KMY31797.1"/>
    <property type="molecule type" value="Genomic_DNA"/>
</dbReference>
<accession>A0A0K9FC30</accession>
<dbReference type="Gene3D" id="2.40.40.60">
    <property type="match status" value="1"/>
</dbReference>
<dbReference type="GeneID" id="96597889"/>